<keyword evidence="3 6" id="KW-0812">Transmembrane</keyword>
<dbReference type="STRING" id="1577792.QX51_01285"/>
<feature type="transmembrane region" description="Helical" evidence="6">
    <location>
        <begin position="516"/>
        <end position="537"/>
    </location>
</feature>
<protein>
    <recommendedName>
        <fullName evidence="7">ABC3 transporter permease C-terminal domain-containing protein</fullName>
    </recommendedName>
</protein>
<evidence type="ECO:0000259" key="7">
    <source>
        <dbReference type="Pfam" id="PF02687"/>
    </source>
</evidence>
<keyword evidence="6" id="KW-0813">Transport</keyword>
<feature type="transmembrane region" description="Helical" evidence="6">
    <location>
        <begin position="100"/>
        <end position="125"/>
    </location>
</feature>
<feature type="transmembrane region" description="Helical" evidence="6">
    <location>
        <begin position="225"/>
        <end position="245"/>
    </location>
</feature>
<feature type="transmembrane region" description="Helical" evidence="6">
    <location>
        <begin position="153"/>
        <end position="173"/>
    </location>
</feature>
<comment type="similarity">
    <text evidence="6">Belongs to the ABC-4 integral membrane protein family.</text>
</comment>
<dbReference type="PANTHER" id="PTHR46795">
    <property type="entry name" value="ABC TRANSPORTER PERMEASE-RELATED-RELATED"/>
    <property type="match status" value="1"/>
</dbReference>
<dbReference type="RefSeq" id="WP_039678095.1">
    <property type="nucleotide sequence ID" value="NZ_JWHR01000016.1"/>
</dbReference>
<evidence type="ECO:0000256" key="5">
    <source>
        <dbReference type="ARBA" id="ARBA00023136"/>
    </source>
</evidence>
<comment type="caution">
    <text evidence="8">The sequence shown here is derived from an EMBL/GenBank/DDBJ whole genome shotgun (WGS) entry which is preliminary data.</text>
</comment>
<name>A0A0B3W8F9_9FIRM</name>
<feature type="transmembrane region" description="Helical" evidence="6">
    <location>
        <begin position="285"/>
        <end position="305"/>
    </location>
</feature>
<organism evidence="8 9">
    <name type="scientific">Terrisporobacter othiniensis</name>
    <dbReference type="NCBI Taxonomy" id="1577792"/>
    <lineage>
        <taxon>Bacteria</taxon>
        <taxon>Bacillati</taxon>
        <taxon>Bacillota</taxon>
        <taxon>Clostridia</taxon>
        <taxon>Peptostreptococcales</taxon>
        <taxon>Peptostreptococcaceae</taxon>
        <taxon>Terrisporobacter</taxon>
    </lineage>
</organism>
<keyword evidence="2 6" id="KW-1003">Cell membrane</keyword>
<dbReference type="GO" id="GO:0005886">
    <property type="term" value="C:plasma membrane"/>
    <property type="evidence" value="ECO:0007669"/>
    <property type="project" value="UniProtKB-SubCell"/>
</dbReference>
<proteinExistence type="inferred from homology"/>
<gene>
    <name evidence="8" type="ORF">QX51_01285</name>
</gene>
<comment type="subcellular location">
    <subcellularLocation>
        <location evidence="1 6">Cell membrane</location>
        <topology evidence="1 6">Multi-pass membrane protein</topology>
    </subcellularLocation>
</comment>
<dbReference type="Pfam" id="PF02687">
    <property type="entry name" value="FtsX"/>
    <property type="match status" value="1"/>
</dbReference>
<feature type="transmembrane region" description="Helical" evidence="6">
    <location>
        <begin position="603"/>
        <end position="622"/>
    </location>
</feature>
<evidence type="ECO:0000256" key="1">
    <source>
        <dbReference type="ARBA" id="ARBA00004651"/>
    </source>
</evidence>
<dbReference type="PANTHER" id="PTHR46795:SF3">
    <property type="entry name" value="ABC TRANSPORTER PERMEASE"/>
    <property type="match status" value="1"/>
</dbReference>
<keyword evidence="4 6" id="KW-1133">Transmembrane helix</keyword>
<dbReference type="Proteomes" id="UP000031189">
    <property type="component" value="Unassembled WGS sequence"/>
</dbReference>
<dbReference type="EMBL" id="JWHR01000016">
    <property type="protein sequence ID" value="KHS58692.1"/>
    <property type="molecule type" value="Genomic_DNA"/>
</dbReference>
<feature type="transmembrane region" description="Helical" evidence="6">
    <location>
        <begin position="200"/>
        <end position="219"/>
    </location>
</feature>
<reference evidence="8 9" key="1">
    <citation type="submission" date="2014-12" db="EMBL/GenBank/DDBJ databases">
        <title>Draft genome sequence of Terrisporobacter sp. 08-306576, isolated from the blood culture of a bacteremia patient.</title>
        <authorList>
            <person name="Lund L.C."/>
            <person name="Sydenham T.V."/>
            <person name="Hogh S.V."/>
            <person name="Skov M.N."/>
            <person name="Kemp M."/>
            <person name="Justesen U.S."/>
        </authorList>
    </citation>
    <scope>NUCLEOTIDE SEQUENCE [LARGE SCALE GENOMIC DNA]</scope>
    <source>
        <strain evidence="8 9">08-306576</strain>
    </source>
</reference>
<evidence type="ECO:0000256" key="3">
    <source>
        <dbReference type="ARBA" id="ARBA00022692"/>
    </source>
</evidence>
<dbReference type="OrthoDB" id="9781780at2"/>
<feature type="transmembrane region" description="Helical" evidence="6">
    <location>
        <begin position="21"/>
        <end position="40"/>
    </location>
</feature>
<evidence type="ECO:0000256" key="2">
    <source>
        <dbReference type="ARBA" id="ARBA00022475"/>
    </source>
</evidence>
<dbReference type="PIRSF" id="PIRSF018968">
    <property type="entry name" value="ABC_permease_BceB"/>
    <property type="match status" value="1"/>
</dbReference>
<dbReference type="InterPro" id="IPR003838">
    <property type="entry name" value="ABC3_permease_C"/>
</dbReference>
<dbReference type="GO" id="GO:0055085">
    <property type="term" value="P:transmembrane transport"/>
    <property type="evidence" value="ECO:0007669"/>
    <property type="project" value="UniProtKB-UniRule"/>
</dbReference>
<dbReference type="InterPro" id="IPR027022">
    <property type="entry name" value="ABC_permease_BceB-typ"/>
</dbReference>
<evidence type="ECO:0000313" key="9">
    <source>
        <dbReference type="Proteomes" id="UP000031189"/>
    </source>
</evidence>
<evidence type="ECO:0000256" key="4">
    <source>
        <dbReference type="ARBA" id="ARBA00022989"/>
    </source>
</evidence>
<dbReference type="InterPro" id="IPR052536">
    <property type="entry name" value="ABC-4_Integral_Memb_Prot"/>
</dbReference>
<feature type="domain" description="ABC3 transporter permease C-terminal" evidence="7">
    <location>
        <begin position="60"/>
        <end position="169"/>
    </location>
</feature>
<keyword evidence="5 6" id="KW-0472">Membrane</keyword>
<sequence length="632" mass="72100">MNFFKLSFMNLRQNIKNYGMYIFSMIFSIVVFYNFVTLMFSEQFRQIQDLNVVSTLAMVCAIVLFLFFIFFISYSSSFFIEQRKKEFGIYTFMGVENNKIALLFAGEGLLIGIIALVGGIFGGVLTNKLFLMALAKISKVNTVMKFEISKESILITSLIFLGILICVFIKEYIALLRTDITKLINATNIYQSDNSKNKTLQGILGLIVIILAYVVILYYKKYNIPFTAAILATVVMVIIGTMLLFKGFFTFIVSKLINNKDFLYKGTNVLSYNNIIFRIRDNNKVLGQIAVLITCCLTSVIVSIATRTVFTEGKESEYPYSIMYEGNLDNKVVKDALNKSDEKVDYKLQAELMYIDITEAGKKESPLIVTGDVNFIRYSDIKKICEYRELDNENKFLNTQLKDNEAIFIIPKNLINAFDFKVDFNLGNRNIQIIDSYAMNLFGFFRGNLPTIVVNDNTFDSLKHDLNKNTENISCITLKNFDNSANIVKEIEKSSNIKTYSVDDFNEDSYNFINSIYFIGLFMALVFIVSVGSIMYFKCISDASKDKPRFDTLRKIGTSQEYINKSIYKQVGIFFLFPAIVAIIHSAVASYAVTSLFNQDGRLSTIATTIIFTIIYITYYLLTSKKYISLTK</sequence>
<evidence type="ECO:0000313" key="8">
    <source>
        <dbReference type="EMBL" id="KHS58692.1"/>
    </source>
</evidence>
<accession>A0A0B3W8F9</accession>
<feature type="transmembrane region" description="Helical" evidence="6">
    <location>
        <begin position="573"/>
        <end position="597"/>
    </location>
</feature>
<dbReference type="AlphaFoldDB" id="A0A0B3W8F9"/>
<feature type="transmembrane region" description="Helical" evidence="6">
    <location>
        <begin position="52"/>
        <end position="80"/>
    </location>
</feature>
<keyword evidence="9" id="KW-1185">Reference proteome</keyword>
<evidence type="ECO:0000256" key="6">
    <source>
        <dbReference type="PIRNR" id="PIRNR018968"/>
    </source>
</evidence>